<evidence type="ECO:0000256" key="3">
    <source>
        <dbReference type="ARBA" id="ARBA00010617"/>
    </source>
</evidence>
<gene>
    <name evidence="14" type="ORF">JCGZ_18853</name>
</gene>
<comment type="similarity">
    <text evidence="3 13">Belongs to the cytochrome P450 family.</text>
</comment>
<comment type="cofactor">
    <cofactor evidence="1 12">
        <name>heme</name>
        <dbReference type="ChEBI" id="CHEBI:30413"/>
    </cofactor>
</comment>
<dbReference type="Pfam" id="PF00067">
    <property type="entry name" value="p450"/>
    <property type="match status" value="1"/>
</dbReference>
<sequence length="429" mass="48594">MVISSPSAVEECLAKNDIVFANRPPFTLSKYVGYDNSTLSTSFYGDHWRNLRRIGMLEVFSSNRLNAFSGIRREEIKFFLKKLYDISSNGFAKVELKPLLMELTFNMIIRMIAGKRYYSEETTGKEKEEAKQFKETIEETFEYAGASYLGDFLPILQWIDYGGFLKRAERLGKRTDSLWQSFIDEHRKKEIKNTMISHLLSLQESEPEYYTDEVIKGLILDIVFGGTDATAITIEWAMSNLLNHPEILEKAKKELDTKIDDKESLMDETVVSKSPYLQSIITETLRLHPPGPLLIPHLSSQECNVGGYSVEPNTMLLVNAWAVHRDPKLWDDAAKFKPERFESGTNQGIEANKLLPFGLGRRSCPGIGLANRVLGFGLGSLIQCFEWRRVSDLEIDMSEGIGNTMPKAQPLVAMCKARDIMTKALSSSP</sequence>
<keyword evidence="8 13" id="KW-0560">Oxidoreductase</keyword>
<dbReference type="EMBL" id="KK914794">
    <property type="protein sequence ID" value="KDP27773.1"/>
    <property type="molecule type" value="Genomic_DNA"/>
</dbReference>
<evidence type="ECO:0000256" key="4">
    <source>
        <dbReference type="ARBA" id="ARBA00022617"/>
    </source>
</evidence>
<reference evidence="14 15" key="1">
    <citation type="journal article" date="2014" name="PLoS ONE">
        <title>Global Analysis of Gene Expression Profiles in Physic Nut (Jatropha curcas L.) Seedlings Exposed to Salt Stress.</title>
        <authorList>
            <person name="Zhang L."/>
            <person name="Zhang C."/>
            <person name="Wu P."/>
            <person name="Chen Y."/>
            <person name="Li M."/>
            <person name="Jiang H."/>
            <person name="Wu G."/>
        </authorList>
    </citation>
    <scope>NUCLEOTIDE SEQUENCE [LARGE SCALE GENOMIC DNA]</scope>
    <source>
        <strain evidence="15">cv. GZQX0401</strain>
        <tissue evidence="14">Young leaves</tissue>
    </source>
</reference>
<dbReference type="InterPro" id="IPR050651">
    <property type="entry name" value="Plant_Cytochrome_P450_Monoox"/>
</dbReference>
<dbReference type="PANTHER" id="PTHR47947">
    <property type="entry name" value="CYTOCHROME P450 82C3-RELATED"/>
    <property type="match status" value="1"/>
</dbReference>
<keyword evidence="7" id="KW-1133">Transmembrane helix</keyword>
<dbReference type="GO" id="GO:0020037">
    <property type="term" value="F:heme binding"/>
    <property type="evidence" value="ECO:0007669"/>
    <property type="project" value="InterPro"/>
</dbReference>
<evidence type="ECO:0000256" key="6">
    <source>
        <dbReference type="ARBA" id="ARBA00022723"/>
    </source>
</evidence>
<keyword evidence="9 12" id="KW-0408">Iron</keyword>
<feature type="binding site" description="axial binding residue" evidence="12">
    <location>
        <position position="364"/>
    </location>
    <ligand>
        <name>heme</name>
        <dbReference type="ChEBI" id="CHEBI:30413"/>
    </ligand>
    <ligandPart>
        <name>Fe</name>
        <dbReference type="ChEBI" id="CHEBI:18248"/>
    </ligandPart>
</feature>
<keyword evidence="15" id="KW-1185">Reference proteome</keyword>
<dbReference type="FunFam" id="1.10.630.10:FF:000026">
    <property type="entry name" value="Cytochrome P450 82C4"/>
    <property type="match status" value="1"/>
</dbReference>
<evidence type="ECO:0000313" key="14">
    <source>
        <dbReference type="EMBL" id="KDP27773.1"/>
    </source>
</evidence>
<dbReference type="PRINTS" id="PR00385">
    <property type="entry name" value="P450"/>
</dbReference>
<evidence type="ECO:0008006" key="16">
    <source>
        <dbReference type="Google" id="ProtNLM"/>
    </source>
</evidence>
<organism evidence="14 15">
    <name type="scientific">Jatropha curcas</name>
    <name type="common">Barbados nut</name>
    <dbReference type="NCBI Taxonomy" id="180498"/>
    <lineage>
        <taxon>Eukaryota</taxon>
        <taxon>Viridiplantae</taxon>
        <taxon>Streptophyta</taxon>
        <taxon>Embryophyta</taxon>
        <taxon>Tracheophyta</taxon>
        <taxon>Spermatophyta</taxon>
        <taxon>Magnoliopsida</taxon>
        <taxon>eudicotyledons</taxon>
        <taxon>Gunneridae</taxon>
        <taxon>Pentapetalae</taxon>
        <taxon>rosids</taxon>
        <taxon>fabids</taxon>
        <taxon>Malpighiales</taxon>
        <taxon>Euphorbiaceae</taxon>
        <taxon>Crotonoideae</taxon>
        <taxon>Jatropheae</taxon>
        <taxon>Jatropha</taxon>
    </lineage>
</organism>
<dbReference type="Proteomes" id="UP000027138">
    <property type="component" value="Unassembled WGS sequence"/>
</dbReference>
<dbReference type="GO" id="GO:0016020">
    <property type="term" value="C:membrane"/>
    <property type="evidence" value="ECO:0007669"/>
    <property type="project" value="UniProtKB-SubCell"/>
</dbReference>
<keyword evidence="10 13" id="KW-0503">Monooxygenase</keyword>
<evidence type="ECO:0000256" key="10">
    <source>
        <dbReference type="ARBA" id="ARBA00023033"/>
    </source>
</evidence>
<evidence type="ECO:0000256" key="2">
    <source>
        <dbReference type="ARBA" id="ARBA00004370"/>
    </source>
</evidence>
<protein>
    <recommendedName>
        <fullName evidence="16">Cytochrome P450</fullName>
    </recommendedName>
</protein>
<comment type="subcellular location">
    <subcellularLocation>
        <location evidence="2">Membrane</location>
    </subcellularLocation>
</comment>
<dbReference type="CDD" id="cd20653">
    <property type="entry name" value="CYP81"/>
    <property type="match status" value="1"/>
</dbReference>
<dbReference type="SUPFAM" id="SSF48264">
    <property type="entry name" value="Cytochrome P450"/>
    <property type="match status" value="1"/>
</dbReference>
<dbReference type="GO" id="GO:0016705">
    <property type="term" value="F:oxidoreductase activity, acting on paired donors, with incorporation or reduction of molecular oxygen"/>
    <property type="evidence" value="ECO:0007669"/>
    <property type="project" value="InterPro"/>
</dbReference>
<dbReference type="PROSITE" id="PS00086">
    <property type="entry name" value="CYTOCHROME_P450"/>
    <property type="match status" value="1"/>
</dbReference>
<evidence type="ECO:0000256" key="1">
    <source>
        <dbReference type="ARBA" id="ARBA00001971"/>
    </source>
</evidence>
<evidence type="ECO:0000256" key="11">
    <source>
        <dbReference type="ARBA" id="ARBA00023136"/>
    </source>
</evidence>
<dbReference type="STRING" id="180498.A0A067JYC5"/>
<dbReference type="InterPro" id="IPR017972">
    <property type="entry name" value="Cyt_P450_CS"/>
</dbReference>
<dbReference type="InterPro" id="IPR002401">
    <property type="entry name" value="Cyt_P450_E_grp-I"/>
</dbReference>
<dbReference type="AlphaFoldDB" id="A0A067JYC5"/>
<evidence type="ECO:0000256" key="7">
    <source>
        <dbReference type="ARBA" id="ARBA00022989"/>
    </source>
</evidence>
<dbReference type="OrthoDB" id="835649at2759"/>
<proteinExistence type="inferred from homology"/>
<dbReference type="GO" id="GO:0005506">
    <property type="term" value="F:iron ion binding"/>
    <property type="evidence" value="ECO:0007669"/>
    <property type="project" value="InterPro"/>
</dbReference>
<dbReference type="PRINTS" id="PR00463">
    <property type="entry name" value="EP450I"/>
</dbReference>
<evidence type="ECO:0000256" key="13">
    <source>
        <dbReference type="RuleBase" id="RU000461"/>
    </source>
</evidence>
<name>A0A067JYC5_JATCU</name>
<dbReference type="InterPro" id="IPR001128">
    <property type="entry name" value="Cyt_P450"/>
</dbReference>
<evidence type="ECO:0000256" key="5">
    <source>
        <dbReference type="ARBA" id="ARBA00022692"/>
    </source>
</evidence>
<keyword evidence="6 12" id="KW-0479">Metal-binding</keyword>
<dbReference type="Gene3D" id="1.10.630.10">
    <property type="entry name" value="Cytochrome P450"/>
    <property type="match status" value="1"/>
</dbReference>
<dbReference type="PANTHER" id="PTHR47947:SF26">
    <property type="entry name" value="CYTOCHROME P450"/>
    <property type="match status" value="1"/>
</dbReference>
<dbReference type="InterPro" id="IPR036396">
    <property type="entry name" value="Cyt_P450_sf"/>
</dbReference>
<dbReference type="GO" id="GO:0004497">
    <property type="term" value="F:monooxygenase activity"/>
    <property type="evidence" value="ECO:0007669"/>
    <property type="project" value="UniProtKB-KW"/>
</dbReference>
<evidence type="ECO:0000256" key="8">
    <source>
        <dbReference type="ARBA" id="ARBA00023002"/>
    </source>
</evidence>
<keyword evidence="11" id="KW-0472">Membrane</keyword>
<keyword evidence="5" id="KW-0812">Transmembrane</keyword>
<evidence type="ECO:0000256" key="12">
    <source>
        <dbReference type="PIRSR" id="PIRSR602401-1"/>
    </source>
</evidence>
<accession>A0A067JYC5</accession>
<evidence type="ECO:0000313" key="15">
    <source>
        <dbReference type="Proteomes" id="UP000027138"/>
    </source>
</evidence>
<evidence type="ECO:0000256" key="9">
    <source>
        <dbReference type="ARBA" id="ARBA00023004"/>
    </source>
</evidence>
<keyword evidence="4 12" id="KW-0349">Heme</keyword>